<dbReference type="Gene3D" id="1.25.40.90">
    <property type="match status" value="1"/>
</dbReference>
<dbReference type="Pfam" id="PF20867">
    <property type="entry name" value="UVSSA_N"/>
    <property type="match status" value="1"/>
</dbReference>
<keyword evidence="8" id="KW-0862">Zinc</keyword>
<dbReference type="InParanoid" id="A0A6P8RNP8"/>
<evidence type="ECO:0000259" key="13">
    <source>
        <dbReference type="Pfam" id="PF09740"/>
    </source>
</evidence>
<dbReference type="InterPro" id="IPR008942">
    <property type="entry name" value="ENTH_VHS"/>
</dbReference>
<keyword evidence="6" id="KW-0227">DNA damage</keyword>
<feature type="region of interest" description="Disordered" evidence="12">
    <location>
        <begin position="695"/>
        <end position="720"/>
    </location>
</feature>
<evidence type="ECO:0000256" key="7">
    <source>
        <dbReference type="ARBA" id="ARBA00022771"/>
    </source>
</evidence>
<evidence type="ECO:0000256" key="2">
    <source>
        <dbReference type="ARBA" id="ARBA00009240"/>
    </source>
</evidence>
<sequence>MADHRGPDRTGPCSRLHRMRDALPVRAEMDQKLSELVEQLTTSGESELNSEKIKELKKICRASDEHIGHVYHLLMTQLNEDHAEIRFSAFQVVVELFTRSHQFRTLLISNFQEFLELTVETDYDQPLPPPKEVAQKLKKLAIKSVQEWHEKYGDAYKKLSLGYHFLKQNKKVDFQDMTARTLAERKREEEKQRRLENIYKEKAKQAEEEMKEMLEEIQANLTEMENCFKLLMPDPFDFSVNGVAIESELERTEDKAKASSFQAEKEMDLQAPIPDTFDDEQPCCSKDLPPVPLNQRTGESGISSTSEYQEEDGKGLSERECEADDTNEDDSFIRKHGLGSHTYSLNLEISTDLNVCENEDNSAVVTNLLDICRLIKNKFCPSVQSWIQLFTKAGVNDDRLRHAIDVKRQLEMALKKHEALKIECKQRERKVMKASDEEDDDDFVEVPEKEGFEPHIPDHLRKEYGLEPLASPQTTKKLDTVKPAGSNLPKRSKTYDEELDPTCAAATWKLIKHKLPKLSPISGSVLGSPEPDASVECINMQKKHEEDRAKAPVMPFGIDLYYWGQDQPTSGKILKFSSQHRFWTPNELEEEVENKEMAAMLKTRYITFPGKFEPVKHKCRAPMPNGSLCERQDRFKCPFHGKVIPRDELGNPTNPEDKAREEKQKFEKQAEEQDWRDTEFMREIEAATGVDLGSSKITGKGKGKKKKYPNLTDLKQHTNTSRTRLQKKVFNKAAVKRVVSAMNRVDQKKHEKFANQFNYALN</sequence>
<dbReference type="GO" id="GO:0000993">
    <property type="term" value="F:RNA polymerase II complex binding"/>
    <property type="evidence" value="ECO:0007669"/>
    <property type="project" value="TreeGrafter"/>
</dbReference>
<reference evidence="15" key="1">
    <citation type="submission" date="2025-08" db="UniProtKB">
        <authorList>
            <consortium name="RefSeq"/>
        </authorList>
    </citation>
    <scope>IDENTIFICATION</scope>
</reference>
<evidence type="ECO:0000256" key="8">
    <source>
        <dbReference type="ARBA" id="ARBA00022833"/>
    </source>
</evidence>
<keyword evidence="14" id="KW-1185">Reference proteome</keyword>
<proteinExistence type="inferred from homology"/>
<evidence type="ECO:0000256" key="12">
    <source>
        <dbReference type="SAM" id="MobiDB-lite"/>
    </source>
</evidence>
<evidence type="ECO:0000313" key="15">
    <source>
        <dbReference type="RefSeq" id="XP_033807132.1"/>
    </source>
</evidence>
<dbReference type="GO" id="GO:0006283">
    <property type="term" value="P:transcription-coupled nucleotide-excision repair"/>
    <property type="evidence" value="ECO:0007669"/>
    <property type="project" value="TreeGrafter"/>
</dbReference>
<evidence type="ECO:0000256" key="11">
    <source>
        <dbReference type="SAM" id="Coils"/>
    </source>
</evidence>
<dbReference type="InterPro" id="IPR018610">
    <property type="entry name" value="UVSSA"/>
</dbReference>
<feature type="coiled-coil region" evidence="11">
    <location>
        <begin position="407"/>
        <end position="437"/>
    </location>
</feature>
<keyword evidence="7" id="KW-0863">Zinc-finger</keyword>
<feature type="compositionally biased region" description="Basic residues" evidence="12">
    <location>
        <begin position="699"/>
        <end position="708"/>
    </location>
</feature>
<evidence type="ECO:0000256" key="5">
    <source>
        <dbReference type="ARBA" id="ARBA00022723"/>
    </source>
</evidence>
<comment type="subcellular location">
    <subcellularLocation>
        <location evidence="1">Chromosome</location>
    </subcellularLocation>
</comment>
<feature type="compositionally biased region" description="Polar residues" evidence="12">
    <location>
        <begin position="294"/>
        <end position="307"/>
    </location>
</feature>
<dbReference type="CTD" id="57654"/>
<evidence type="ECO:0000256" key="1">
    <source>
        <dbReference type="ARBA" id="ARBA00004286"/>
    </source>
</evidence>
<gene>
    <name evidence="15" type="primary">UVSSA</name>
</gene>
<feature type="compositionally biased region" description="Basic and acidic residues" evidence="12">
    <location>
        <begin position="311"/>
        <end position="320"/>
    </location>
</feature>
<dbReference type="Proteomes" id="UP000515159">
    <property type="component" value="Chromosome 1"/>
</dbReference>
<accession>A0A6P8RNP8</accession>
<dbReference type="InterPro" id="IPR049431">
    <property type="entry name" value="UVSSA_C"/>
</dbReference>
<dbReference type="AlphaFoldDB" id="A0A6P8RNP8"/>
<keyword evidence="10" id="KW-0234">DNA repair</keyword>
<dbReference type="GeneID" id="117363465"/>
<dbReference type="InterPro" id="IPR049408">
    <property type="entry name" value="UVSSA_N_a-solenoid_rpt"/>
</dbReference>
<name>A0A6P8RNP8_GEOSA</name>
<dbReference type="GO" id="GO:0008270">
    <property type="term" value="F:zinc ion binding"/>
    <property type="evidence" value="ECO:0007669"/>
    <property type="project" value="UniProtKB-KW"/>
</dbReference>
<feature type="domain" description="UV-stimulated scaffold protein A C-terminal" evidence="13">
    <location>
        <begin position="549"/>
        <end position="654"/>
    </location>
</feature>
<keyword evidence="9 11" id="KW-0175">Coiled coil</keyword>
<feature type="region of interest" description="Disordered" evidence="12">
    <location>
        <begin position="274"/>
        <end position="327"/>
    </location>
</feature>
<keyword evidence="5" id="KW-0479">Metal-binding</keyword>
<evidence type="ECO:0000256" key="6">
    <source>
        <dbReference type="ARBA" id="ARBA00022763"/>
    </source>
</evidence>
<evidence type="ECO:0000256" key="3">
    <source>
        <dbReference type="ARBA" id="ARBA00022111"/>
    </source>
</evidence>
<feature type="region of interest" description="Disordered" evidence="12">
    <location>
        <begin position="646"/>
        <end position="675"/>
    </location>
</feature>
<dbReference type="GO" id="GO:0005694">
    <property type="term" value="C:chromosome"/>
    <property type="evidence" value="ECO:0007669"/>
    <property type="project" value="UniProtKB-SubCell"/>
</dbReference>
<protein>
    <recommendedName>
        <fullName evidence="3">UV-stimulated scaffold protein A</fullName>
    </recommendedName>
</protein>
<keyword evidence="4" id="KW-0158">Chromosome</keyword>
<dbReference type="GO" id="GO:0009411">
    <property type="term" value="P:response to UV"/>
    <property type="evidence" value="ECO:0007669"/>
    <property type="project" value="InterPro"/>
</dbReference>
<dbReference type="FunCoup" id="A0A6P8RNP8">
    <property type="interactions" value="1921"/>
</dbReference>
<evidence type="ECO:0000313" key="14">
    <source>
        <dbReference type="Proteomes" id="UP000515159"/>
    </source>
</evidence>
<comment type="similarity">
    <text evidence="2">Belongs to the UVSSA family.</text>
</comment>
<evidence type="ECO:0000256" key="10">
    <source>
        <dbReference type="ARBA" id="ARBA00023204"/>
    </source>
</evidence>
<evidence type="ECO:0000256" key="9">
    <source>
        <dbReference type="ARBA" id="ARBA00023054"/>
    </source>
</evidence>
<dbReference type="Pfam" id="PF09740">
    <property type="entry name" value="DUF2043"/>
    <property type="match status" value="1"/>
</dbReference>
<dbReference type="PANTHER" id="PTHR28670:SF1">
    <property type="entry name" value="UV-STIMULATED SCAFFOLD PROTEIN A"/>
    <property type="match status" value="1"/>
</dbReference>
<dbReference type="OrthoDB" id="5594015at2759"/>
<organism evidence="14 15">
    <name type="scientific">Geotrypetes seraphini</name>
    <name type="common">Gaboon caecilian</name>
    <name type="synonym">Caecilia seraphini</name>
    <dbReference type="NCBI Taxonomy" id="260995"/>
    <lineage>
        <taxon>Eukaryota</taxon>
        <taxon>Metazoa</taxon>
        <taxon>Chordata</taxon>
        <taxon>Craniata</taxon>
        <taxon>Vertebrata</taxon>
        <taxon>Euteleostomi</taxon>
        <taxon>Amphibia</taxon>
        <taxon>Gymnophiona</taxon>
        <taxon>Geotrypetes</taxon>
    </lineage>
</organism>
<dbReference type="PANTHER" id="PTHR28670">
    <property type="entry name" value="UV-STIMULATED SCAFFOLD PROTEIN A"/>
    <property type="match status" value="1"/>
</dbReference>
<feature type="coiled-coil region" evidence="11">
    <location>
        <begin position="185"/>
        <end position="227"/>
    </location>
</feature>
<evidence type="ECO:0000256" key="4">
    <source>
        <dbReference type="ARBA" id="ARBA00022454"/>
    </source>
</evidence>
<dbReference type="RefSeq" id="XP_033807132.1">
    <property type="nucleotide sequence ID" value="XM_033951241.1"/>
</dbReference>